<evidence type="ECO:0000313" key="2">
    <source>
        <dbReference type="EMBL" id="WXB13640.1"/>
    </source>
</evidence>
<protein>
    <submittedName>
        <fullName evidence="2">Uncharacterized protein</fullName>
    </submittedName>
</protein>
<sequence>MSLGLCYRVTNDSAAQQKYGEAGSRLLEAMSTPAGSGGQSPSTDSGYGIRNYGVGMAVGYDWLYPALSSSTRQRVIDSLNAWVDWYDTSGFSRNQPIGNYFVGYLLAKTATALATEGDNSKAGTYFTDVSQRLWGKLVKPAFQKSMVGGGWPEGWGYGPKAVRNVVEFLWAVKTAKNLDWISEVPQARDQANYISYFAWPSLKHMDDQGTVRSGTDIKPSAALMTTIATVLGELSDGAATRARAFAADIIATNDDRAPWQSFLYWDPSAAKVPYQDANLSYLASGPGHVAMRSSWKNDAVWGALQSGTYINAPDSGEQMFNQGNLSVTVGDKPLLVNGAGWIPQVAGTSGETFVYSDAWGKSAPRVLYNTFFVQDSSNPNNPGQSSAGPDQAQTRVDRYEEGGVYVRARATDVEQMYKGGSIKNFTRDLVYVRPGTFVLFDRTSVGNGSSDQWMSFHLPATPKNLIDSAIKSFGISTPGGTLNTLLPRNASVKSVTLPGGVVRLEEHSSGAEQQWLTVVNAEAASSAQTRLSSQDGNVAAGNVVGVHMQGARNQVVLFPGDAPDTATTASARYTVRQTADAEHVLVDVAPGNYSVTASVAGGSITVDVKPGGSLTASSKGTLCYSVSNSGDVKACPAAPANVSMSGPNAVPNGGTTDTQQQDKAAGEGAGGCP</sequence>
<dbReference type="Gene3D" id="2.70.98.70">
    <property type="match status" value="1"/>
</dbReference>
<feature type="compositionally biased region" description="Polar residues" evidence="1">
    <location>
        <begin position="653"/>
        <end position="662"/>
    </location>
</feature>
<dbReference type="Gene3D" id="1.50.10.100">
    <property type="entry name" value="Chondroitin AC/alginate lyase"/>
    <property type="match status" value="1"/>
</dbReference>
<dbReference type="EMBL" id="CP089984">
    <property type="protein sequence ID" value="WXB13640.1"/>
    <property type="molecule type" value="Genomic_DNA"/>
</dbReference>
<accession>A0ABZ2LSC1</accession>
<dbReference type="RefSeq" id="WP_394823253.1">
    <property type="nucleotide sequence ID" value="NZ_CP089984.1"/>
</dbReference>
<evidence type="ECO:0000313" key="3">
    <source>
        <dbReference type="Proteomes" id="UP001370348"/>
    </source>
</evidence>
<feature type="region of interest" description="Disordered" evidence="1">
    <location>
        <begin position="646"/>
        <end position="673"/>
    </location>
</feature>
<evidence type="ECO:0000256" key="1">
    <source>
        <dbReference type="SAM" id="MobiDB-lite"/>
    </source>
</evidence>
<organism evidence="2 3">
    <name type="scientific">Pendulispora albinea</name>
    <dbReference type="NCBI Taxonomy" id="2741071"/>
    <lineage>
        <taxon>Bacteria</taxon>
        <taxon>Pseudomonadati</taxon>
        <taxon>Myxococcota</taxon>
        <taxon>Myxococcia</taxon>
        <taxon>Myxococcales</taxon>
        <taxon>Sorangiineae</taxon>
        <taxon>Pendulisporaceae</taxon>
        <taxon>Pendulispora</taxon>
    </lineage>
</organism>
<name>A0ABZ2LSC1_9BACT</name>
<keyword evidence="3" id="KW-1185">Reference proteome</keyword>
<dbReference type="SUPFAM" id="SSF48230">
    <property type="entry name" value="Chondroitin AC/alginate lyase"/>
    <property type="match status" value="1"/>
</dbReference>
<dbReference type="InterPro" id="IPR008929">
    <property type="entry name" value="Chondroitin_lyas"/>
</dbReference>
<reference evidence="2 3" key="1">
    <citation type="submission" date="2021-12" db="EMBL/GenBank/DDBJ databases">
        <title>Discovery of the Pendulisporaceae a myxobacterial family with distinct sporulation behavior and unique specialized metabolism.</title>
        <authorList>
            <person name="Garcia R."/>
            <person name="Popoff A."/>
            <person name="Bader C.D."/>
            <person name="Loehr J."/>
            <person name="Walesch S."/>
            <person name="Walt C."/>
            <person name="Boldt J."/>
            <person name="Bunk B."/>
            <person name="Haeckl F.J.F.P.J."/>
            <person name="Gunesch A.P."/>
            <person name="Birkelbach J."/>
            <person name="Nuebel U."/>
            <person name="Pietschmann T."/>
            <person name="Bach T."/>
            <person name="Mueller R."/>
        </authorList>
    </citation>
    <scope>NUCLEOTIDE SEQUENCE [LARGE SCALE GENOMIC DNA]</scope>
    <source>
        <strain evidence="2 3">MSr11954</strain>
    </source>
</reference>
<proteinExistence type="predicted"/>
<dbReference type="Proteomes" id="UP001370348">
    <property type="component" value="Chromosome"/>
</dbReference>
<gene>
    <name evidence="2" type="ORF">LZC94_38120</name>
</gene>